<feature type="domain" description="(+)RNA virus helicase C-terminal" evidence="1">
    <location>
        <begin position="27"/>
        <end position="230"/>
    </location>
</feature>
<dbReference type="InterPro" id="IPR027417">
    <property type="entry name" value="P-loop_NTPase"/>
</dbReference>
<reference evidence="2" key="1">
    <citation type="submission" date="2019-06" db="EMBL/GenBank/DDBJ databases">
        <authorList>
            <person name="Jo Y."/>
            <person name="Cho W.K."/>
        </authorList>
    </citation>
    <scope>NUCLEOTIDE SEQUENCE</scope>
    <source>
        <strain evidence="2">G118</strain>
    </source>
</reference>
<accession>A0A6M2YWG2</accession>
<dbReference type="GO" id="GO:0005524">
    <property type="term" value="F:ATP binding"/>
    <property type="evidence" value="ECO:0007669"/>
    <property type="project" value="InterPro"/>
</dbReference>
<sequence length="247" mass="27480">MKTDLLLQVIANNGFSRTAEPLTEQVVVHGVPGSGKSTLVKALILYRSTFALTLGAPYGQTLSHPGVDQFTERKAIQSFSQYETRILDEYQLGEGIDITPFNLLIGDPFQGTLHLKAHFIKNHSHRVPAPICHFLRTFNYEIFGSRPGEILKLPVYSQNPTAPPGQVLHLGTASRNLTRQHNVCSKSPAEVQGLEFPEVTLVYHSTERLKSRANFYIAATRALDRLCLITDETLPSINSPNRLPTTY</sequence>
<evidence type="ECO:0000313" key="2">
    <source>
        <dbReference type="EMBL" id="QED44380.1"/>
    </source>
</evidence>
<dbReference type="EMBL" id="MN059320">
    <property type="protein sequence ID" value="QED44380.1"/>
    <property type="molecule type" value="Genomic_RNA"/>
</dbReference>
<dbReference type="Gene3D" id="3.40.50.300">
    <property type="entry name" value="P-loop containing nucleotide triphosphate hydrolases"/>
    <property type="match status" value="1"/>
</dbReference>
<gene>
    <name evidence="2" type="primary">ORF2</name>
</gene>
<proteinExistence type="predicted"/>
<name>A0A6M2YWG2_9VIRU</name>
<evidence type="ECO:0000259" key="1">
    <source>
        <dbReference type="Pfam" id="PF01443"/>
    </source>
</evidence>
<organism evidence="2">
    <name type="scientific">Garlic virus A</name>
    <dbReference type="NCBI Taxonomy" id="12433"/>
    <lineage>
        <taxon>Viruses</taxon>
        <taxon>Riboviria</taxon>
        <taxon>Orthornavirae</taxon>
        <taxon>Kitrinoviricota</taxon>
        <taxon>Alsuviricetes</taxon>
        <taxon>Tymovirales</taxon>
        <taxon>Alphaflexiviridae</taxon>
        <taxon>Allexivirus</taxon>
        <taxon>Acarallexivirus</taxon>
        <taxon>Allexivirus alphallii</taxon>
    </lineage>
</organism>
<protein>
    <submittedName>
        <fullName evidence="2">TGB1</fullName>
    </submittedName>
</protein>
<dbReference type="InterPro" id="IPR027351">
    <property type="entry name" value="(+)RNA_virus_helicase_core_dom"/>
</dbReference>
<dbReference type="Pfam" id="PF01443">
    <property type="entry name" value="Viral_helicase1"/>
    <property type="match status" value="1"/>
</dbReference>
<dbReference type="SUPFAM" id="SSF52540">
    <property type="entry name" value="P-loop containing nucleoside triphosphate hydrolases"/>
    <property type="match status" value="1"/>
</dbReference>